<proteinExistence type="inferred from homology"/>
<dbReference type="PANTHER" id="PTHR13604">
    <property type="entry name" value="DC12-RELATED"/>
    <property type="match status" value="1"/>
</dbReference>
<keyword evidence="4 8" id="KW-0378">Hydrolase</keyword>
<dbReference type="InterPro" id="IPR036590">
    <property type="entry name" value="SRAP-like"/>
</dbReference>
<name>A0ABV4VHW4_9GAMM</name>
<organism evidence="9 10">
    <name type="scientific">Shewanella mangrovisoli</name>
    <dbReference type="NCBI Taxonomy" id="2864211"/>
    <lineage>
        <taxon>Bacteria</taxon>
        <taxon>Pseudomonadati</taxon>
        <taxon>Pseudomonadota</taxon>
        <taxon>Gammaproteobacteria</taxon>
        <taxon>Alteromonadales</taxon>
        <taxon>Shewanellaceae</taxon>
        <taxon>Shewanella</taxon>
    </lineage>
</organism>
<gene>
    <name evidence="9" type="ORF">ACE02W_08715</name>
</gene>
<reference evidence="9 10" key="1">
    <citation type="submission" date="2024-09" db="EMBL/GenBank/DDBJ databases">
        <authorList>
            <person name="Zhang Y."/>
        </authorList>
    </citation>
    <scope>NUCLEOTIDE SEQUENCE [LARGE SCALE GENOMIC DNA]</scope>
    <source>
        <strain evidence="9 10">ZJ318</strain>
    </source>
</reference>
<evidence type="ECO:0000256" key="8">
    <source>
        <dbReference type="RuleBase" id="RU364100"/>
    </source>
</evidence>
<comment type="similarity">
    <text evidence="1 8">Belongs to the SOS response-associated peptidase family.</text>
</comment>
<dbReference type="InterPro" id="IPR003738">
    <property type="entry name" value="SRAP"/>
</dbReference>
<evidence type="ECO:0000256" key="3">
    <source>
        <dbReference type="ARBA" id="ARBA00022763"/>
    </source>
</evidence>
<comment type="caution">
    <text evidence="9">The sequence shown here is derived from an EMBL/GenBank/DDBJ whole genome shotgun (WGS) entry which is preliminary data.</text>
</comment>
<dbReference type="EC" id="3.4.-.-" evidence="8"/>
<evidence type="ECO:0000256" key="1">
    <source>
        <dbReference type="ARBA" id="ARBA00008136"/>
    </source>
</evidence>
<keyword evidence="6" id="KW-0238">DNA-binding</keyword>
<evidence type="ECO:0000256" key="2">
    <source>
        <dbReference type="ARBA" id="ARBA00022670"/>
    </source>
</evidence>
<protein>
    <recommendedName>
        <fullName evidence="8">Abasic site processing protein</fullName>
        <ecNumber evidence="8">3.4.-.-</ecNumber>
    </recommendedName>
</protein>
<evidence type="ECO:0000256" key="7">
    <source>
        <dbReference type="ARBA" id="ARBA00023239"/>
    </source>
</evidence>
<accession>A0ABV4VHW4</accession>
<keyword evidence="5" id="KW-0190">Covalent protein-DNA linkage</keyword>
<keyword evidence="10" id="KW-1185">Reference proteome</keyword>
<evidence type="ECO:0000313" key="10">
    <source>
        <dbReference type="Proteomes" id="UP001576708"/>
    </source>
</evidence>
<keyword evidence="7" id="KW-0456">Lyase</keyword>
<dbReference type="Proteomes" id="UP001576708">
    <property type="component" value="Unassembled WGS sequence"/>
</dbReference>
<evidence type="ECO:0000256" key="4">
    <source>
        <dbReference type="ARBA" id="ARBA00022801"/>
    </source>
</evidence>
<dbReference type="EMBL" id="JBHFGU010000002">
    <property type="protein sequence ID" value="MFB2619880.1"/>
    <property type="molecule type" value="Genomic_DNA"/>
</dbReference>
<dbReference type="PANTHER" id="PTHR13604:SF0">
    <property type="entry name" value="ABASIC SITE PROCESSING PROTEIN HMCES"/>
    <property type="match status" value="1"/>
</dbReference>
<keyword evidence="2 8" id="KW-0645">Protease</keyword>
<sequence length="190" mass="21237">MCGRLSIDGLILAQSVKQQLGVPFNPQTNLDLRPTEQVSTLVLSDGQLQQQDCTWGIKPAWSKSLLINAQAETVTEKKTFAAAFAKHRCLVPCSGWYEWRDEGGKRKQKYLFSNPDDQPLYMAGIFYPFDDGAQLVTLTTSPTEQCLAYHSRMPLIIDQADIGFWFQSAPTMLDALLRHPNGMPISIQAS</sequence>
<keyword evidence="3" id="KW-0227">DNA damage</keyword>
<dbReference type="SUPFAM" id="SSF143081">
    <property type="entry name" value="BB1717-like"/>
    <property type="match status" value="1"/>
</dbReference>
<dbReference type="Pfam" id="PF02586">
    <property type="entry name" value="SRAP"/>
    <property type="match status" value="1"/>
</dbReference>
<dbReference type="Gene3D" id="3.90.1680.10">
    <property type="entry name" value="SOS response associated peptidase-like"/>
    <property type="match status" value="1"/>
</dbReference>
<dbReference type="GO" id="GO:0016787">
    <property type="term" value="F:hydrolase activity"/>
    <property type="evidence" value="ECO:0007669"/>
    <property type="project" value="UniProtKB-KW"/>
</dbReference>
<evidence type="ECO:0000256" key="5">
    <source>
        <dbReference type="ARBA" id="ARBA00023124"/>
    </source>
</evidence>
<evidence type="ECO:0000313" key="9">
    <source>
        <dbReference type="EMBL" id="MFB2619880.1"/>
    </source>
</evidence>
<dbReference type="RefSeq" id="WP_342201373.1">
    <property type="nucleotide sequence ID" value="NZ_JBCATE010000002.1"/>
</dbReference>
<evidence type="ECO:0000256" key="6">
    <source>
        <dbReference type="ARBA" id="ARBA00023125"/>
    </source>
</evidence>